<dbReference type="EMBL" id="CAUYUJ010015535">
    <property type="protein sequence ID" value="CAK0855276.1"/>
    <property type="molecule type" value="Genomic_DNA"/>
</dbReference>
<keyword evidence="2" id="KW-1185">Reference proteome</keyword>
<proteinExistence type="predicted"/>
<reference evidence="1" key="1">
    <citation type="submission" date="2023-10" db="EMBL/GenBank/DDBJ databases">
        <authorList>
            <person name="Chen Y."/>
            <person name="Shah S."/>
            <person name="Dougan E. K."/>
            <person name="Thang M."/>
            <person name="Chan C."/>
        </authorList>
    </citation>
    <scope>NUCLEOTIDE SEQUENCE [LARGE SCALE GENOMIC DNA]</scope>
</reference>
<gene>
    <name evidence="1" type="ORF">PCOR1329_LOCUS46061</name>
</gene>
<name>A0ABN9U9H2_9DINO</name>
<protein>
    <submittedName>
        <fullName evidence="1">Uncharacterized protein</fullName>
    </submittedName>
</protein>
<evidence type="ECO:0000313" key="2">
    <source>
        <dbReference type="Proteomes" id="UP001189429"/>
    </source>
</evidence>
<organism evidence="1 2">
    <name type="scientific">Prorocentrum cordatum</name>
    <dbReference type="NCBI Taxonomy" id="2364126"/>
    <lineage>
        <taxon>Eukaryota</taxon>
        <taxon>Sar</taxon>
        <taxon>Alveolata</taxon>
        <taxon>Dinophyceae</taxon>
        <taxon>Prorocentrales</taxon>
        <taxon>Prorocentraceae</taxon>
        <taxon>Prorocentrum</taxon>
    </lineage>
</organism>
<comment type="caution">
    <text evidence="1">The sequence shown here is derived from an EMBL/GenBank/DDBJ whole genome shotgun (WGS) entry which is preliminary data.</text>
</comment>
<dbReference type="Proteomes" id="UP001189429">
    <property type="component" value="Unassembled WGS sequence"/>
</dbReference>
<accession>A0ABN9U9H2</accession>
<evidence type="ECO:0000313" key="1">
    <source>
        <dbReference type="EMBL" id="CAK0855276.1"/>
    </source>
</evidence>
<sequence length="103" mass="10890">MGDRAAEVLQALAAAAPPKAWAPVMRTLGNGLCTRRLMGQIGGIGFSFSCAWEDASSEIYVCCPGVADFARRLLGPPFALTPPDQLLDFLLLDQCQAAAPPQI</sequence>